<evidence type="ECO:0000256" key="3">
    <source>
        <dbReference type="SAM" id="SignalP"/>
    </source>
</evidence>
<feature type="region of interest" description="Disordered" evidence="1">
    <location>
        <begin position="150"/>
        <end position="212"/>
    </location>
</feature>
<name>A0AAJ0M3P2_9PEZI</name>
<feature type="compositionally biased region" description="Low complexity" evidence="1">
    <location>
        <begin position="153"/>
        <end position="189"/>
    </location>
</feature>
<evidence type="ECO:0000313" key="4">
    <source>
        <dbReference type="EMBL" id="KAK3307803.1"/>
    </source>
</evidence>
<keyword evidence="5" id="KW-1185">Reference proteome</keyword>
<feature type="signal peptide" evidence="3">
    <location>
        <begin position="1"/>
        <end position="19"/>
    </location>
</feature>
<proteinExistence type="predicted"/>
<keyword evidence="2" id="KW-0472">Membrane</keyword>
<feature type="compositionally biased region" description="Polar residues" evidence="1">
    <location>
        <begin position="190"/>
        <end position="212"/>
    </location>
</feature>
<dbReference type="RefSeq" id="XP_062723583.1">
    <property type="nucleotide sequence ID" value="XM_062871392.1"/>
</dbReference>
<organism evidence="4 5">
    <name type="scientific">Chaetomium strumarium</name>
    <dbReference type="NCBI Taxonomy" id="1170767"/>
    <lineage>
        <taxon>Eukaryota</taxon>
        <taxon>Fungi</taxon>
        <taxon>Dikarya</taxon>
        <taxon>Ascomycota</taxon>
        <taxon>Pezizomycotina</taxon>
        <taxon>Sordariomycetes</taxon>
        <taxon>Sordariomycetidae</taxon>
        <taxon>Sordariales</taxon>
        <taxon>Chaetomiaceae</taxon>
        <taxon>Chaetomium</taxon>
    </lineage>
</organism>
<keyword evidence="2" id="KW-1133">Transmembrane helix</keyword>
<dbReference type="AlphaFoldDB" id="A0AAJ0M3P2"/>
<comment type="caution">
    <text evidence="4">The sequence shown here is derived from an EMBL/GenBank/DDBJ whole genome shotgun (WGS) entry which is preliminary data.</text>
</comment>
<protein>
    <submittedName>
        <fullName evidence="4">Uncharacterized protein</fullName>
    </submittedName>
</protein>
<dbReference type="GeneID" id="87890221"/>
<keyword evidence="3" id="KW-0732">Signal</keyword>
<sequence>MRALFSLLVQLALLRTCFGKKCYYPNGNEAGIDWACDENAENSPCCAGAPFGFACLENGLCQGKDGKVIRGSCTDETWMSPECPHFCLNWDSVGHDLVPCSNVTGRDTSYCCDEMPNCCDGGVGRFEVPPSNPKTWALLNSESRQYVVVTPRSTTSSSASKTSDASAQPTTDSAEPSTAATSSANTIPAQTASGDSTDNQSQAEPSGQSTGLSTGAQAGIGVGAAVGALLVGAVAYLWWKLNKIKKMAEATGPMPGSYPQPAQGLPMTTYYAGDARHSQKSELPVEPVAHELQGYHPHIQQGEAELAGFPLYSPVATSPSSHTASPHSAQ</sequence>
<evidence type="ECO:0000313" key="5">
    <source>
        <dbReference type="Proteomes" id="UP001273166"/>
    </source>
</evidence>
<dbReference type="EMBL" id="JAUDZG010000002">
    <property type="protein sequence ID" value="KAK3307803.1"/>
    <property type="molecule type" value="Genomic_DNA"/>
</dbReference>
<dbReference type="Proteomes" id="UP001273166">
    <property type="component" value="Unassembled WGS sequence"/>
</dbReference>
<gene>
    <name evidence="4" type="ORF">B0T15DRAFT_85528</name>
</gene>
<accession>A0AAJ0M3P2</accession>
<reference evidence="4" key="2">
    <citation type="submission" date="2023-06" db="EMBL/GenBank/DDBJ databases">
        <authorList>
            <consortium name="Lawrence Berkeley National Laboratory"/>
            <person name="Mondo S.J."/>
            <person name="Hensen N."/>
            <person name="Bonometti L."/>
            <person name="Westerberg I."/>
            <person name="Brannstrom I.O."/>
            <person name="Guillou S."/>
            <person name="Cros-Aarteil S."/>
            <person name="Calhoun S."/>
            <person name="Haridas S."/>
            <person name="Kuo A."/>
            <person name="Pangilinan J."/>
            <person name="Riley R."/>
            <person name="Labutti K."/>
            <person name="Andreopoulos B."/>
            <person name="Lipzen A."/>
            <person name="Chen C."/>
            <person name="Yanf M."/>
            <person name="Daum C."/>
            <person name="Ng V."/>
            <person name="Clum A."/>
            <person name="Steindorff A."/>
            <person name="Ohm R."/>
            <person name="Martin F."/>
            <person name="Silar P."/>
            <person name="Natvig D."/>
            <person name="Lalanne C."/>
            <person name="Gautier V."/>
            <person name="Ament-Velasquez S.L."/>
            <person name="Kruys A."/>
            <person name="Hutchinson M.I."/>
            <person name="Powell A.J."/>
            <person name="Barry K."/>
            <person name="Miller A.N."/>
            <person name="Grigoriev I.V."/>
            <person name="Debuchy R."/>
            <person name="Gladieux P."/>
            <person name="Thoren M.H."/>
            <person name="Johannesson H."/>
        </authorList>
    </citation>
    <scope>NUCLEOTIDE SEQUENCE</scope>
    <source>
        <strain evidence="4">CBS 333.67</strain>
    </source>
</reference>
<evidence type="ECO:0000256" key="2">
    <source>
        <dbReference type="SAM" id="Phobius"/>
    </source>
</evidence>
<reference evidence="4" key="1">
    <citation type="journal article" date="2023" name="Mol. Phylogenet. Evol.">
        <title>Genome-scale phylogeny and comparative genomics of the fungal order Sordariales.</title>
        <authorList>
            <person name="Hensen N."/>
            <person name="Bonometti L."/>
            <person name="Westerberg I."/>
            <person name="Brannstrom I.O."/>
            <person name="Guillou S."/>
            <person name="Cros-Aarteil S."/>
            <person name="Calhoun S."/>
            <person name="Haridas S."/>
            <person name="Kuo A."/>
            <person name="Mondo S."/>
            <person name="Pangilinan J."/>
            <person name="Riley R."/>
            <person name="LaButti K."/>
            <person name="Andreopoulos B."/>
            <person name="Lipzen A."/>
            <person name="Chen C."/>
            <person name="Yan M."/>
            <person name="Daum C."/>
            <person name="Ng V."/>
            <person name="Clum A."/>
            <person name="Steindorff A."/>
            <person name="Ohm R.A."/>
            <person name="Martin F."/>
            <person name="Silar P."/>
            <person name="Natvig D.O."/>
            <person name="Lalanne C."/>
            <person name="Gautier V."/>
            <person name="Ament-Velasquez S.L."/>
            <person name="Kruys A."/>
            <person name="Hutchinson M.I."/>
            <person name="Powell A.J."/>
            <person name="Barry K."/>
            <person name="Miller A.N."/>
            <person name="Grigoriev I.V."/>
            <person name="Debuchy R."/>
            <person name="Gladieux P."/>
            <person name="Hiltunen Thoren M."/>
            <person name="Johannesson H."/>
        </authorList>
    </citation>
    <scope>NUCLEOTIDE SEQUENCE</scope>
    <source>
        <strain evidence="4">CBS 333.67</strain>
    </source>
</reference>
<feature type="chain" id="PRO_5042514416" evidence="3">
    <location>
        <begin position="20"/>
        <end position="330"/>
    </location>
</feature>
<feature type="transmembrane region" description="Helical" evidence="2">
    <location>
        <begin position="218"/>
        <end position="239"/>
    </location>
</feature>
<evidence type="ECO:0000256" key="1">
    <source>
        <dbReference type="SAM" id="MobiDB-lite"/>
    </source>
</evidence>
<keyword evidence="2" id="KW-0812">Transmembrane</keyword>